<feature type="compositionally biased region" description="Gly residues" evidence="2">
    <location>
        <begin position="918"/>
        <end position="939"/>
    </location>
</feature>
<feature type="compositionally biased region" description="Low complexity" evidence="2">
    <location>
        <begin position="1083"/>
        <end position="1097"/>
    </location>
</feature>
<keyword evidence="1" id="KW-0175">Coiled coil</keyword>
<feature type="compositionally biased region" description="Gly residues" evidence="2">
    <location>
        <begin position="947"/>
        <end position="958"/>
    </location>
</feature>
<dbReference type="Proteomes" id="UP000747399">
    <property type="component" value="Unassembled WGS sequence"/>
</dbReference>
<feature type="region of interest" description="Disordered" evidence="2">
    <location>
        <begin position="891"/>
        <end position="1017"/>
    </location>
</feature>
<feature type="compositionally biased region" description="Basic and acidic residues" evidence="2">
    <location>
        <begin position="896"/>
        <end position="911"/>
    </location>
</feature>
<feature type="compositionally biased region" description="Gly residues" evidence="2">
    <location>
        <begin position="968"/>
        <end position="978"/>
    </location>
</feature>
<feature type="non-terminal residue" evidence="3">
    <location>
        <position position="1"/>
    </location>
</feature>
<keyword evidence="4" id="KW-1185">Reference proteome</keyword>
<reference evidence="3" key="1">
    <citation type="journal article" date="2021" name="Proc. Natl. Acad. Sci. U.S.A.">
        <title>Three genomes in the algal genus Volvox reveal the fate of a haploid sex-determining region after a transition to homothallism.</title>
        <authorList>
            <person name="Yamamoto K."/>
            <person name="Hamaji T."/>
            <person name="Kawai-Toyooka H."/>
            <person name="Matsuzaki R."/>
            <person name="Takahashi F."/>
            <person name="Nishimura Y."/>
            <person name="Kawachi M."/>
            <person name="Noguchi H."/>
            <person name="Minakuchi Y."/>
            <person name="Umen J.G."/>
            <person name="Toyoda A."/>
            <person name="Nozaki H."/>
        </authorList>
    </citation>
    <scope>NUCLEOTIDE SEQUENCE</scope>
    <source>
        <strain evidence="3">NIES-3780</strain>
    </source>
</reference>
<accession>A0A8J4B8R1</accession>
<dbReference type="EMBL" id="BNCO01000016">
    <property type="protein sequence ID" value="GIL53740.1"/>
    <property type="molecule type" value="Genomic_DNA"/>
</dbReference>
<comment type="caution">
    <text evidence="3">The sequence shown here is derived from an EMBL/GenBank/DDBJ whole genome shotgun (WGS) entry which is preliminary data.</text>
</comment>
<feature type="compositionally biased region" description="Pro residues" evidence="2">
    <location>
        <begin position="791"/>
        <end position="809"/>
    </location>
</feature>
<feature type="region of interest" description="Disordered" evidence="2">
    <location>
        <begin position="1063"/>
        <end position="1131"/>
    </location>
</feature>
<feature type="compositionally biased region" description="Polar residues" evidence="2">
    <location>
        <begin position="814"/>
        <end position="827"/>
    </location>
</feature>
<gene>
    <name evidence="3" type="ORF">Vafri_9339</name>
</gene>
<dbReference type="AlphaFoldDB" id="A0A8J4B8R1"/>
<name>A0A8J4B8R1_9CHLO</name>
<feature type="compositionally biased region" description="Basic and acidic residues" evidence="2">
    <location>
        <begin position="664"/>
        <end position="673"/>
    </location>
</feature>
<feature type="region of interest" description="Disordered" evidence="2">
    <location>
        <begin position="664"/>
        <end position="701"/>
    </location>
</feature>
<evidence type="ECO:0000256" key="1">
    <source>
        <dbReference type="SAM" id="Coils"/>
    </source>
</evidence>
<evidence type="ECO:0000256" key="2">
    <source>
        <dbReference type="SAM" id="MobiDB-lite"/>
    </source>
</evidence>
<sequence length="1159" mass="121048">QAAARQAATEAQAAALEVAQVAARQAASQVAREAAVAAVAEWQSARVGASEAVLSVTRGEVGIHAQMVEAAASDEEAGVVQRQLEDDSAQTIRLQARVGELCQRLLEAEQEVVKSDRVADALRKQLAEAQKTAESLKDQLMNAEEATQKRNWQVEELCRQLAEAQESEAASSQEAEVLRRQLAAVEVAEAASTLQAEDLRNQLTSAKETAEAVRAEQIRNLHNHLDAVKEEVDDARNQLASQRDALDATLQEADALRKQLLEAERAAEDRGREAGELRRQLSFARHAAEKETILIEDLQKRLAEAQAAAEASNAEAASLQGRLEDSQERVEKADREVGELRQQVAAAKAALEAQVQEVDALRNEKIKLQAVVELNDHRPGELNQRLQAAKQAVEERGRDLLELQQRLIEKQAEAAATSRQVEDLSRQLAAAKEAREVASAAREAATVTILEAAVERQPAQANKVDAPLATANPTPSLMEIRELAAAAAREAAAAVLREAVAVQVRDAAAAAAREEAVAAAVQAAQEAAMAAGQGAAAAAAERETAAALVALAAKAASTLAYTHASLMDGSQVAVPFLQADGPGVPTEHVTITAKSQHHANRVKYDLASAAPHAYIPPELAIAAAGAGPSLPHPACAITGHPDASYTLTQCVPQLQSPQSFRAVVREVSPRDTDNAAYPPQLPSPPAAYQPVNVKSPAGSPSQQGIVVQAHAPSVLIDDTSVSAVAAAVAAAAAMHHDASFSAGPALPPLAPTISPRMPDDEEGVNPVHSYDHDGNRKRIRSPRLTRSGGSPMPPLPASSVPPPPPPPPRDWVRNSLQNLPYGSNDNGSEGGVQSGHHAKAAVEAAHQVIAVHDVYSSADLALQNFRIRRQQLAASPPARLKRISSVTTLSNYGSSLRERSDGSGAHLRDSTVSDSRGSGSGGGGGGGFSGNGLGGNGGDIDGRGRTCSGGSGNGGSGNGSSTTISHGPGSGHDSGSGSGSRNSGGISSSSGNGRGSGNRSTHGNGNGNGTGSSSSTYSLMHPVSLDLDTCRDIQEFQFAKRQLGLVDAAPPLAPTPSLAALRTVPASPNVSHTSQYQQKQLQSGSRSRSVSYGSGSSLNAPSALPAGGVPGVRDGTQRRSPRDQPLDPQELAQRLRRLTDRTTQLQQRVAKLTKPLELL</sequence>
<organism evidence="3 4">
    <name type="scientific">Volvox africanus</name>
    <dbReference type="NCBI Taxonomy" id="51714"/>
    <lineage>
        <taxon>Eukaryota</taxon>
        <taxon>Viridiplantae</taxon>
        <taxon>Chlorophyta</taxon>
        <taxon>core chlorophytes</taxon>
        <taxon>Chlorophyceae</taxon>
        <taxon>CS clade</taxon>
        <taxon>Chlamydomonadales</taxon>
        <taxon>Volvocaceae</taxon>
        <taxon>Volvox</taxon>
    </lineage>
</organism>
<evidence type="ECO:0000313" key="4">
    <source>
        <dbReference type="Proteomes" id="UP000747399"/>
    </source>
</evidence>
<protein>
    <submittedName>
        <fullName evidence="3">Uncharacterized protein</fullName>
    </submittedName>
</protein>
<feature type="compositionally biased region" description="Low complexity" evidence="2">
    <location>
        <begin position="979"/>
        <end position="1003"/>
    </location>
</feature>
<dbReference type="Gene3D" id="1.10.287.1490">
    <property type="match status" value="1"/>
</dbReference>
<feature type="compositionally biased region" description="Basic and acidic residues" evidence="2">
    <location>
        <begin position="1115"/>
        <end position="1125"/>
    </location>
</feature>
<feature type="coiled-coil region" evidence="1">
    <location>
        <begin position="105"/>
        <end position="441"/>
    </location>
</feature>
<proteinExistence type="predicted"/>
<feature type="compositionally biased region" description="Polar residues" evidence="2">
    <location>
        <begin position="1066"/>
        <end position="1082"/>
    </location>
</feature>
<evidence type="ECO:0000313" key="3">
    <source>
        <dbReference type="EMBL" id="GIL53740.1"/>
    </source>
</evidence>
<feature type="region of interest" description="Disordered" evidence="2">
    <location>
        <begin position="750"/>
        <end position="839"/>
    </location>
</feature>